<dbReference type="EMBL" id="JBICBT010000409">
    <property type="protein sequence ID" value="KAL3114728.1"/>
    <property type="molecule type" value="Genomic_DNA"/>
</dbReference>
<organism evidence="1 2">
    <name type="scientific">Heterodera trifolii</name>
    <dbReference type="NCBI Taxonomy" id="157864"/>
    <lineage>
        <taxon>Eukaryota</taxon>
        <taxon>Metazoa</taxon>
        <taxon>Ecdysozoa</taxon>
        <taxon>Nematoda</taxon>
        <taxon>Chromadorea</taxon>
        <taxon>Rhabditida</taxon>
        <taxon>Tylenchina</taxon>
        <taxon>Tylenchomorpha</taxon>
        <taxon>Tylenchoidea</taxon>
        <taxon>Heteroderidae</taxon>
        <taxon>Heteroderinae</taxon>
        <taxon>Heterodera</taxon>
    </lineage>
</organism>
<dbReference type="AlphaFoldDB" id="A0ABD2LHN8"/>
<sequence>MSDNRKEAEEKMEKAIFISGDGWLAVFDFLAPSQLGLGIALISHRFDCYVDEHFKTRKWQLDTMRIRSKIGENGIEMEMVNCDGKPSPIPQIQLPHKINSFKCIIINYIDRNVIAFLHSFRPLFTACPINLIIFTNSYQILEFISRNILPMLGKNIGEIWLLDASFRRLRQFVPSILNDCPLLRVLSFYSDHLFTNFPCDDRANASDGQAVAKWLFTAHPDNVPKVFKCVFKRDVSYWSLNLAAFKAAFASASSPANFIVVIWYPQSFAYSAAYPIVPFDQTNELTREQLALKITYYSNCCMLVRCPIARDESKWAKWEEEAIAWPREWKNRIDIDIYYEFDICGRASRRNYRRFK</sequence>
<evidence type="ECO:0000313" key="1">
    <source>
        <dbReference type="EMBL" id="KAL3114728.1"/>
    </source>
</evidence>
<gene>
    <name evidence="1" type="ORF">niasHT_019049</name>
</gene>
<accession>A0ABD2LHN8</accession>
<reference evidence="1 2" key="1">
    <citation type="submission" date="2024-10" db="EMBL/GenBank/DDBJ databases">
        <authorList>
            <person name="Kim D."/>
        </authorList>
    </citation>
    <scope>NUCLEOTIDE SEQUENCE [LARGE SCALE GENOMIC DNA]</scope>
    <source>
        <strain evidence="1">BH-2024</strain>
    </source>
</reference>
<dbReference type="Proteomes" id="UP001620626">
    <property type="component" value="Unassembled WGS sequence"/>
</dbReference>
<keyword evidence="2" id="KW-1185">Reference proteome</keyword>
<evidence type="ECO:0000313" key="2">
    <source>
        <dbReference type="Proteomes" id="UP001620626"/>
    </source>
</evidence>
<proteinExistence type="predicted"/>
<name>A0ABD2LHN8_9BILA</name>
<comment type="caution">
    <text evidence="1">The sequence shown here is derived from an EMBL/GenBank/DDBJ whole genome shotgun (WGS) entry which is preliminary data.</text>
</comment>
<protein>
    <submittedName>
        <fullName evidence="1">Uncharacterized protein</fullName>
    </submittedName>
</protein>